<comment type="caution">
    <text evidence="2">The sequence shown here is derived from an EMBL/GenBank/DDBJ whole genome shotgun (WGS) entry which is preliminary data.</text>
</comment>
<dbReference type="Proteomes" id="UP000325081">
    <property type="component" value="Unassembled WGS sequence"/>
</dbReference>
<dbReference type="PANTHER" id="PTHR36482">
    <property type="entry name" value="OSJNBA0024J22.15 PROTEIN"/>
    <property type="match status" value="1"/>
</dbReference>
<gene>
    <name evidence="2" type="ORF">STAS_01495</name>
</gene>
<dbReference type="InterPro" id="IPR049065">
    <property type="entry name" value="Nakanori"/>
</dbReference>
<proteinExistence type="predicted"/>
<name>A0A5A7NZI3_STRAF</name>
<dbReference type="EMBL" id="BKCP01000558">
    <property type="protein sequence ID" value="GER25890.1"/>
    <property type="molecule type" value="Genomic_DNA"/>
</dbReference>
<dbReference type="InterPro" id="IPR053085">
    <property type="entry name" value="Jasmonate-induced_protein"/>
</dbReference>
<evidence type="ECO:0000256" key="1">
    <source>
        <dbReference type="SAM" id="MobiDB-lite"/>
    </source>
</evidence>
<accession>A0A5A7NZI3</accession>
<feature type="compositionally biased region" description="Low complexity" evidence="1">
    <location>
        <begin position="245"/>
        <end position="255"/>
    </location>
</feature>
<protein>
    <submittedName>
        <fullName evidence="2">Jasmonate-induced protein</fullName>
    </submittedName>
</protein>
<dbReference type="PANTHER" id="PTHR36482:SF5">
    <property type="entry name" value="23 KDA JASMONATE-INDUCED PROTEIN-LIKE"/>
    <property type="match status" value="1"/>
</dbReference>
<dbReference type="Pfam" id="PF21230">
    <property type="entry name" value="Nakanori"/>
    <property type="match status" value="1"/>
</dbReference>
<sequence length="255" mass="28045">MASNVFGQAVTDEMVRVLFPNANPITNLNRAEAALRYINHEDRAINVNRFVHNLKGTWGTGTSTLGMVYNATGGIISLMQAHSWEGNVWGLPFPMIVQNGQWFGFLFVRDRLMGSAKGGLVYRGRDNSGNNRDWLISWETTRMNAQNRVFAQVRLSNSFNALNWGTINLSMGRQLNNFSIIENGGFAIVEIRTGSSPEFTGILSLDSLSPQAMTHASDLRVVLPLLDSKYNDLDATEEGGENNEATPAATATTAE</sequence>
<dbReference type="AlphaFoldDB" id="A0A5A7NZI3"/>
<keyword evidence="3" id="KW-1185">Reference proteome</keyword>
<evidence type="ECO:0000313" key="2">
    <source>
        <dbReference type="EMBL" id="GER25890.1"/>
    </source>
</evidence>
<dbReference type="OrthoDB" id="2617878at2759"/>
<reference evidence="3" key="1">
    <citation type="journal article" date="2019" name="Curr. Biol.">
        <title>Genome Sequence of Striga asiatica Provides Insight into the Evolution of Plant Parasitism.</title>
        <authorList>
            <person name="Yoshida S."/>
            <person name="Kim S."/>
            <person name="Wafula E.K."/>
            <person name="Tanskanen J."/>
            <person name="Kim Y.M."/>
            <person name="Honaas L."/>
            <person name="Yang Z."/>
            <person name="Spallek T."/>
            <person name="Conn C.E."/>
            <person name="Ichihashi Y."/>
            <person name="Cheong K."/>
            <person name="Cui S."/>
            <person name="Der J.P."/>
            <person name="Gundlach H."/>
            <person name="Jiao Y."/>
            <person name="Hori C."/>
            <person name="Ishida J.K."/>
            <person name="Kasahara H."/>
            <person name="Kiba T."/>
            <person name="Kim M.S."/>
            <person name="Koo N."/>
            <person name="Laohavisit A."/>
            <person name="Lee Y.H."/>
            <person name="Lumba S."/>
            <person name="McCourt P."/>
            <person name="Mortimer J.C."/>
            <person name="Mutuku J.M."/>
            <person name="Nomura T."/>
            <person name="Sasaki-Sekimoto Y."/>
            <person name="Seto Y."/>
            <person name="Wang Y."/>
            <person name="Wakatake T."/>
            <person name="Sakakibara H."/>
            <person name="Demura T."/>
            <person name="Yamaguchi S."/>
            <person name="Yoneyama K."/>
            <person name="Manabe R.I."/>
            <person name="Nelson D.C."/>
            <person name="Schulman A.H."/>
            <person name="Timko M.P."/>
            <person name="dePamphilis C.W."/>
            <person name="Choi D."/>
            <person name="Shirasu K."/>
        </authorList>
    </citation>
    <scope>NUCLEOTIDE SEQUENCE [LARGE SCALE GENOMIC DNA]</scope>
    <source>
        <strain evidence="3">cv. UVA1</strain>
    </source>
</reference>
<feature type="region of interest" description="Disordered" evidence="1">
    <location>
        <begin position="233"/>
        <end position="255"/>
    </location>
</feature>
<evidence type="ECO:0000313" key="3">
    <source>
        <dbReference type="Proteomes" id="UP000325081"/>
    </source>
</evidence>
<organism evidence="2 3">
    <name type="scientific">Striga asiatica</name>
    <name type="common">Asiatic witchweed</name>
    <name type="synonym">Buchnera asiatica</name>
    <dbReference type="NCBI Taxonomy" id="4170"/>
    <lineage>
        <taxon>Eukaryota</taxon>
        <taxon>Viridiplantae</taxon>
        <taxon>Streptophyta</taxon>
        <taxon>Embryophyta</taxon>
        <taxon>Tracheophyta</taxon>
        <taxon>Spermatophyta</taxon>
        <taxon>Magnoliopsida</taxon>
        <taxon>eudicotyledons</taxon>
        <taxon>Gunneridae</taxon>
        <taxon>Pentapetalae</taxon>
        <taxon>asterids</taxon>
        <taxon>lamiids</taxon>
        <taxon>Lamiales</taxon>
        <taxon>Orobanchaceae</taxon>
        <taxon>Buchnereae</taxon>
        <taxon>Striga</taxon>
    </lineage>
</organism>